<keyword evidence="2" id="KW-1185">Reference proteome</keyword>
<comment type="caution">
    <text evidence="1">The sequence shown here is derived from an EMBL/GenBank/DDBJ whole genome shotgun (WGS) entry which is preliminary data.</text>
</comment>
<proteinExistence type="predicted"/>
<protein>
    <submittedName>
        <fullName evidence="1">Uncharacterized protein</fullName>
    </submittedName>
</protein>
<evidence type="ECO:0000313" key="1">
    <source>
        <dbReference type="EMBL" id="KAF9475166.1"/>
    </source>
</evidence>
<dbReference type="AlphaFoldDB" id="A0A9P5YU35"/>
<accession>A0A9P5YU35</accession>
<sequence length="172" mass="19146">MRLLTRPSSLLPALPLPPPRLCHYCISFHLLFIDHPRTSSLYRCLPPLSSMYVSTQSSRTRTHSSTPIRIHASTHPSYSMSLYPRPNPPIINIQLAELYASQERVAHCDSICAKPSLTRRLVRSSISPLPRPRLDLDVGLRGLGAASACYGIPFSRWMGASIRKRGCAKVEG</sequence>
<evidence type="ECO:0000313" key="2">
    <source>
        <dbReference type="Proteomes" id="UP000807469"/>
    </source>
</evidence>
<organism evidence="1 2">
    <name type="scientific">Pholiota conissans</name>
    <dbReference type="NCBI Taxonomy" id="109636"/>
    <lineage>
        <taxon>Eukaryota</taxon>
        <taxon>Fungi</taxon>
        <taxon>Dikarya</taxon>
        <taxon>Basidiomycota</taxon>
        <taxon>Agaricomycotina</taxon>
        <taxon>Agaricomycetes</taxon>
        <taxon>Agaricomycetidae</taxon>
        <taxon>Agaricales</taxon>
        <taxon>Agaricineae</taxon>
        <taxon>Strophariaceae</taxon>
        <taxon>Pholiota</taxon>
    </lineage>
</organism>
<dbReference type="Proteomes" id="UP000807469">
    <property type="component" value="Unassembled WGS sequence"/>
</dbReference>
<reference evidence="1" key="1">
    <citation type="submission" date="2020-11" db="EMBL/GenBank/DDBJ databases">
        <authorList>
            <consortium name="DOE Joint Genome Institute"/>
            <person name="Ahrendt S."/>
            <person name="Riley R."/>
            <person name="Andreopoulos W."/>
            <person name="Labutti K."/>
            <person name="Pangilinan J."/>
            <person name="Ruiz-Duenas F.J."/>
            <person name="Barrasa J.M."/>
            <person name="Sanchez-Garcia M."/>
            <person name="Camarero S."/>
            <person name="Miyauchi S."/>
            <person name="Serrano A."/>
            <person name="Linde D."/>
            <person name="Babiker R."/>
            <person name="Drula E."/>
            <person name="Ayuso-Fernandez I."/>
            <person name="Pacheco R."/>
            <person name="Padilla G."/>
            <person name="Ferreira P."/>
            <person name="Barriuso J."/>
            <person name="Kellner H."/>
            <person name="Castanera R."/>
            <person name="Alfaro M."/>
            <person name="Ramirez L."/>
            <person name="Pisabarro A.G."/>
            <person name="Kuo A."/>
            <person name="Tritt A."/>
            <person name="Lipzen A."/>
            <person name="He G."/>
            <person name="Yan M."/>
            <person name="Ng V."/>
            <person name="Cullen D."/>
            <person name="Martin F."/>
            <person name="Rosso M.-N."/>
            <person name="Henrissat B."/>
            <person name="Hibbett D."/>
            <person name="Martinez A.T."/>
            <person name="Grigoriev I.V."/>
        </authorList>
    </citation>
    <scope>NUCLEOTIDE SEQUENCE</scope>
    <source>
        <strain evidence="1">CIRM-BRFM 674</strain>
    </source>
</reference>
<dbReference type="EMBL" id="MU155344">
    <property type="protein sequence ID" value="KAF9475166.1"/>
    <property type="molecule type" value="Genomic_DNA"/>
</dbReference>
<name>A0A9P5YU35_9AGAR</name>
<gene>
    <name evidence="1" type="ORF">BDN70DRAFT_271163</name>
</gene>